<evidence type="ECO:0000313" key="3">
    <source>
        <dbReference type="Proteomes" id="UP000734854"/>
    </source>
</evidence>
<sequence length="432" mass="47957">MMKSIRAKSAPRKPLGDVSNGGGSTLRSRKKSNASNEANEHEGAVDRLLLTRSDLANIVAQIDDIIVQVIENKGKGIKANRDLDSFRNLLSDMHSSLKPWLLRLQQYLDTTSTATKNQLTQAKETKHVTCAMEDGAAVEINRNEPKPEPESQHAVSPSPLVCWRAGTCMVDYGKQLFMLTPLPKNRLCSSKCPGPSKSAVKMFTDKVHPNSHELPPPSSIPANVQHYLTRVEEKPTAISRIAEKSAPIDLSESSSYGETNGLQLLTPCLPRRSRFLNPIVESHPDGVISELAKSNNVTEFSNDLVNEDSDKSTMENPDSFGVQLVSGFTNRRKEMCETLDWFLSPLKTCILQEPSDGKPLPTTPNNLLSLSTPFWKDLESSQKGKLPGETSLKRELWTKFEAASSNHLLFNVSIFQQTEKEEFLNKFDQVAE</sequence>
<evidence type="ECO:0000256" key="1">
    <source>
        <dbReference type="SAM" id="MobiDB-lite"/>
    </source>
</evidence>
<feature type="region of interest" description="Disordered" evidence="1">
    <location>
        <begin position="1"/>
        <end position="42"/>
    </location>
</feature>
<protein>
    <submittedName>
        <fullName evidence="2">Uncharacterized protein</fullName>
    </submittedName>
</protein>
<dbReference type="AlphaFoldDB" id="A0A8J5HYE6"/>
<dbReference type="PANTHER" id="PTHR37238">
    <property type="entry name" value="OS05G0532500 PROTEIN"/>
    <property type="match status" value="1"/>
</dbReference>
<keyword evidence="3" id="KW-1185">Reference proteome</keyword>
<name>A0A8J5HYE6_ZINOF</name>
<dbReference type="EMBL" id="JACMSC010000002">
    <property type="protein sequence ID" value="KAG6532644.1"/>
    <property type="molecule type" value="Genomic_DNA"/>
</dbReference>
<evidence type="ECO:0000313" key="2">
    <source>
        <dbReference type="EMBL" id="KAG6532644.1"/>
    </source>
</evidence>
<accession>A0A8J5HYE6</accession>
<organism evidence="2 3">
    <name type="scientific">Zingiber officinale</name>
    <name type="common">Ginger</name>
    <name type="synonym">Amomum zingiber</name>
    <dbReference type="NCBI Taxonomy" id="94328"/>
    <lineage>
        <taxon>Eukaryota</taxon>
        <taxon>Viridiplantae</taxon>
        <taxon>Streptophyta</taxon>
        <taxon>Embryophyta</taxon>
        <taxon>Tracheophyta</taxon>
        <taxon>Spermatophyta</taxon>
        <taxon>Magnoliopsida</taxon>
        <taxon>Liliopsida</taxon>
        <taxon>Zingiberales</taxon>
        <taxon>Zingiberaceae</taxon>
        <taxon>Zingiber</taxon>
    </lineage>
</organism>
<dbReference type="Proteomes" id="UP000734854">
    <property type="component" value="Unassembled WGS sequence"/>
</dbReference>
<proteinExistence type="predicted"/>
<gene>
    <name evidence="2" type="ORF">ZIOFF_006494</name>
</gene>
<dbReference type="OrthoDB" id="1933187at2759"/>
<feature type="compositionally biased region" description="Basic residues" evidence="1">
    <location>
        <begin position="1"/>
        <end position="11"/>
    </location>
</feature>
<reference evidence="2 3" key="1">
    <citation type="submission" date="2020-08" db="EMBL/GenBank/DDBJ databases">
        <title>Plant Genome Project.</title>
        <authorList>
            <person name="Zhang R.-G."/>
        </authorList>
    </citation>
    <scope>NUCLEOTIDE SEQUENCE [LARGE SCALE GENOMIC DNA]</scope>
    <source>
        <tissue evidence="2">Rhizome</tissue>
    </source>
</reference>
<comment type="caution">
    <text evidence="2">The sequence shown here is derived from an EMBL/GenBank/DDBJ whole genome shotgun (WGS) entry which is preliminary data.</text>
</comment>
<dbReference type="PANTHER" id="PTHR37238:SF1">
    <property type="entry name" value="OS05G0532500 PROTEIN"/>
    <property type="match status" value="1"/>
</dbReference>